<evidence type="ECO:0000313" key="2">
    <source>
        <dbReference type="EMBL" id="CAD2168257.1"/>
    </source>
</evidence>
<evidence type="ECO:0000256" key="1">
    <source>
        <dbReference type="SAM" id="Phobius"/>
    </source>
</evidence>
<comment type="caution">
    <text evidence="2">The sequence shown here is derived from an EMBL/GenBank/DDBJ whole genome shotgun (WGS) entry which is preliminary data.</text>
</comment>
<feature type="transmembrane region" description="Helical" evidence="1">
    <location>
        <begin position="37"/>
        <end position="56"/>
    </location>
</feature>
<dbReference type="EMBL" id="CAJEWN010000138">
    <property type="protein sequence ID" value="CAD2168257.1"/>
    <property type="molecule type" value="Genomic_DNA"/>
</dbReference>
<feature type="transmembrane region" description="Helical" evidence="1">
    <location>
        <begin position="68"/>
        <end position="89"/>
    </location>
</feature>
<dbReference type="AlphaFoldDB" id="A0A6V7V078"/>
<name>A0A6V7V078_MELEN</name>
<dbReference type="Proteomes" id="UP000580250">
    <property type="component" value="Unassembled WGS sequence"/>
</dbReference>
<reference evidence="2 3" key="1">
    <citation type="submission" date="2020-08" db="EMBL/GenBank/DDBJ databases">
        <authorList>
            <person name="Koutsovoulos G."/>
            <person name="Danchin GJ E."/>
        </authorList>
    </citation>
    <scope>NUCLEOTIDE SEQUENCE [LARGE SCALE GENOMIC DNA]</scope>
</reference>
<keyword evidence="1" id="KW-1133">Transmembrane helix</keyword>
<protein>
    <submittedName>
        <fullName evidence="2">Uncharacterized protein</fullName>
    </submittedName>
</protein>
<evidence type="ECO:0000313" key="3">
    <source>
        <dbReference type="Proteomes" id="UP000580250"/>
    </source>
</evidence>
<keyword evidence="1" id="KW-0812">Transmembrane</keyword>
<proteinExistence type="predicted"/>
<gene>
    <name evidence="2" type="ORF">MENT_LOCUS19607</name>
</gene>
<sequence length="98" mass="11375">MEGNIKNNFFFQPQLGFQDTNFVCCRCSFYFIFPQKVLYSLKFILSLLPTFLFFNHRHPFPSSSLQSLQLLPHFFISFIISSPFLPHLLTSSSTVSPS</sequence>
<accession>A0A6V7V078</accession>
<organism evidence="2 3">
    <name type="scientific">Meloidogyne enterolobii</name>
    <name type="common">Root-knot nematode worm</name>
    <name type="synonym">Meloidogyne mayaguensis</name>
    <dbReference type="NCBI Taxonomy" id="390850"/>
    <lineage>
        <taxon>Eukaryota</taxon>
        <taxon>Metazoa</taxon>
        <taxon>Ecdysozoa</taxon>
        <taxon>Nematoda</taxon>
        <taxon>Chromadorea</taxon>
        <taxon>Rhabditida</taxon>
        <taxon>Tylenchina</taxon>
        <taxon>Tylenchomorpha</taxon>
        <taxon>Tylenchoidea</taxon>
        <taxon>Meloidogynidae</taxon>
        <taxon>Meloidogyninae</taxon>
        <taxon>Meloidogyne</taxon>
    </lineage>
</organism>
<keyword evidence="1" id="KW-0472">Membrane</keyword>